<keyword evidence="2" id="KW-1185">Reference proteome</keyword>
<dbReference type="Pfam" id="PF06718">
    <property type="entry name" value="DUF1203"/>
    <property type="match status" value="1"/>
</dbReference>
<evidence type="ECO:0008006" key="3">
    <source>
        <dbReference type="Google" id="ProtNLM"/>
    </source>
</evidence>
<dbReference type="PIRSF" id="PIRSF034110">
    <property type="entry name" value="DUF1203"/>
    <property type="match status" value="1"/>
</dbReference>
<protein>
    <recommendedName>
        <fullName evidence="3">DUF1203 domain-containing protein</fullName>
    </recommendedName>
</protein>
<dbReference type="eggNOG" id="ENOG5032SY9">
    <property type="taxonomic scope" value="Bacteria"/>
</dbReference>
<accession>F9Y6Q4</accession>
<dbReference type="RefSeq" id="WP_013385570.1">
    <property type="nucleotide sequence ID" value="NC_017384.1"/>
</dbReference>
<evidence type="ECO:0000313" key="1">
    <source>
        <dbReference type="EMBL" id="AEM42174.1"/>
    </source>
</evidence>
<dbReference type="KEGG" id="kvl:KVU_2335"/>
<dbReference type="Proteomes" id="UP000000692">
    <property type="component" value="Chromosome"/>
</dbReference>
<dbReference type="InterPro" id="IPR009593">
    <property type="entry name" value="DUF1203"/>
</dbReference>
<dbReference type="AlphaFoldDB" id="F9Y6Q4"/>
<organism evidence="1 2">
    <name type="scientific">Ketogulonicigenium vulgare (strain WSH-001)</name>
    <dbReference type="NCBI Taxonomy" id="759362"/>
    <lineage>
        <taxon>Bacteria</taxon>
        <taxon>Pseudomonadati</taxon>
        <taxon>Pseudomonadota</taxon>
        <taxon>Alphaproteobacteria</taxon>
        <taxon>Rhodobacterales</taxon>
        <taxon>Roseobacteraceae</taxon>
        <taxon>Ketogulonicigenium</taxon>
    </lineage>
</organism>
<reference evidence="1 2" key="1">
    <citation type="journal article" date="2011" name="J. Bacteriol.">
        <title>Complete genome sequence of the industrial strain Ketogulonicigenium vulgare WSH-001.</title>
        <authorList>
            <person name="Liu L."/>
            <person name="Li Y."/>
            <person name="Zhang J."/>
            <person name="Zhou Z."/>
            <person name="Liu J."/>
            <person name="Li X."/>
            <person name="Zhou J."/>
            <person name="Du G."/>
            <person name="Wang L."/>
            <person name="Chen J."/>
        </authorList>
    </citation>
    <scope>NUCLEOTIDE SEQUENCE [LARGE SCALE GENOMIC DNA]</scope>
    <source>
        <strain evidence="1 2">WSH-001</strain>
    </source>
</reference>
<dbReference type="EMBL" id="CP002018">
    <property type="protein sequence ID" value="AEM42174.1"/>
    <property type="molecule type" value="Genomic_DNA"/>
</dbReference>
<evidence type="ECO:0000313" key="2">
    <source>
        <dbReference type="Proteomes" id="UP000000692"/>
    </source>
</evidence>
<sequence length="155" mass="16856">MPFQIEGLDPADFAPLFTLSDSALQRMNARRVVVDAHPGTPCRISLTDAAIGETVLLINYEHQPAHTPFQSRHAIFVRAGIAQARPEVGTVPPSLLTRLISLRGFDVDDMMIAADVVPGHDLAAALAEVFENADVSYVHLHYAKQGCFAARARRA</sequence>
<proteinExistence type="predicted"/>
<gene>
    <name evidence="1" type="ordered locus">KVU_2335</name>
</gene>
<dbReference type="PATRIC" id="fig|759362.5.peg.2432"/>
<name>F9Y6Q4_KETVW</name>
<dbReference type="OrthoDB" id="5953307at2"/>
<dbReference type="HOGENOM" id="CLU_117181_0_0_5"/>